<feature type="transmembrane region" description="Helical" evidence="8">
    <location>
        <begin position="184"/>
        <end position="204"/>
    </location>
</feature>
<gene>
    <name evidence="9" type="ORF">IQ782_17720</name>
</gene>
<evidence type="ECO:0000313" key="9">
    <source>
        <dbReference type="EMBL" id="MBE9638699.1"/>
    </source>
</evidence>
<evidence type="ECO:0000256" key="8">
    <source>
        <dbReference type="SAM" id="Phobius"/>
    </source>
</evidence>
<feature type="transmembrane region" description="Helical" evidence="8">
    <location>
        <begin position="225"/>
        <end position="246"/>
    </location>
</feature>
<comment type="subcellular location">
    <subcellularLocation>
        <location evidence="1">Cell membrane</location>
        <topology evidence="1">Multi-pass membrane protein</topology>
    </subcellularLocation>
</comment>
<evidence type="ECO:0000256" key="4">
    <source>
        <dbReference type="ARBA" id="ARBA00022475"/>
    </source>
</evidence>
<keyword evidence="3" id="KW-0813">Transport</keyword>
<evidence type="ECO:0000256" key="7">
    <source>
        <dbReference type="ARBA" id="ARBA00023136"/>
    </source>
</evidence>
<evidence type="ECO:0000256" key="3">
    <source>
        <dbReference type="ARBA" id="ARBA00022448"/>
    </source>
</evidence>
<evidence type="ECO:0000256" key="5">
    <source>
        <dbReference type="ARBA" id="ARBA00022692"/>
    </source>
</evidence>
<organism evidence="9 10">
    <name type="scientific">Salipiger mangrovisoli</name>
    <dbReference type="NCBI Taxonomy" id="2865933"/>
    <lineage>
        <taxon>Bacteria</taxon>
        <taxon>Pseudomonadati</taxon>
        <taxon>Pseudomonadota</taxon>
        <taxon>Alphaproteobacteria</taxon>
        <taxon>Rhodobacterales</taxon>
        <taxon>Roseobacteraceae</taxon>
        <taxon>Salipiger</taxon>
    </lineage>
</organism>
<evidence type="ECO:0000256" key="2">
    <source>
        <dbReference type="ARBA" id="ARBA00007935"/>
    </source>
</evidence>
<protein>
    <submittedName>
        <fullName evidence="9">Iron ABC transporter permease</fullName>
    </submittedName>
</protein>
<dbReference type="Proteomes" id="UP000607796">
    <property type="component" value="Unassembled WGS sequence"/>
</dbReference>
<feature type="transmembrane region" description="Helical" evidence="8">
    <location>
        <begin position="86"/>
        <end position="105"/>
    </location>
</feature>
<keyword evidence="6 8" id="KW-1133">Transmembrane helix</keyword>
<comment type="caution">
    <text evidence="9">The sequence shown here is derived from an EMBL/GenBank/DDBJ whole genome shotgun (WGS) entry which is preliminary data.</text>
</comment>
<dbReference type="PANTHER" id="PTHR30472:SF25">
    <property type="entry name" value="ABC TRANSPORTER PERMEASE PROTEIN MJ0876-RELATED"/>
    <property type="match status" value="1"/>
</dbReference>
<evidence type="ECO:0000256" key="6">
    <source>
        <dbReference type="ARBA" id="ARBA00022989"/>
    </source>
</evidence>
<dbReference type="InterPro" id="IPR037294">
    <property type="entry name" value="ABC_BtuC-like"/>
</dbReference>
<evidence type="ECO:0000256" key="1">
    <source>
        <dbReference type="ARBA" id="ARBA00004651"/>
    </source>
</evidence>
<dbReference type="SUPFAM" id="SSF81345">
    <property type="entry name" value="ABC transporter involved in vitamin B12 uptake, BtuC"/>
    <property type="match status" value="1"/>
</dbReference>
<keyword evidence="10" id="KW-1185">Reference proteome</keyword>
<dbReference type="Pfam" id="PF01032">
    <property type="entry name" value="FecCD"/>
    <property type="match status" value="1"/>
</dbReference>
<keyword evidence="4" id="KW-1003">Cell membrane</keyword>
<dbReference type="InterPro" id="IPR000522">
    <property type="entry name" value="ABC_transptr_permease_BtuC"/>
</dbReference>
<reference evidence="9 10" key="1">
    <citation type="journal article" date="2021" name="Int. J. Syst. Evol. Microbiol.">
        <title>Salipiger mangrovisoli sp. nov., isolated from mangrove soil and the proposal for the reclassification of Paraphaeobacter pallidus as Salipiger pallidus comb. nov.</title>
        <authorList>
            <person name="Du J."/>
            <person name="Liu Y."/>
            <person name="Pei T."/>
            <person name="Deng M.R."/>
            <person name="Zhu H."/>
        </authorList>
    </citation>
    <scope>NUCLEOTIDE SEQUENCE [LARGE SCALE GENOMIC DNA]</scope>
    <source>
        <strain evidence="9 10">6D45A</strain>
    </source>
</reference>
<keyword evidence="7 8" id="KW-0472">Membrane</keyword>
<accession>A0ABR9X5A3</accession>
<feature type="transmembrane region" description="Helical" evidence="8">
    <location>
        <begin position="57"/>
        <end position="74"/>
    </location>
</feature>
<keyword evidence="5 8" id="KW-0812">Transmembrane</keyword>
<dbReference type="PANTHER" id="PTHR30472">
    <property type="entry name" value="FERRIC ENTEROBACTIN TRANSPORT SYSTEM PERMEASE PROTEIN"/>
    <property type="match status" value="1"/>
</dbReference>
<dbReference type="EMBL" id="JADFFK010000013">
    <property type="protein sequence ID" value="MBE9638699.1"/>
    <property type="molecule type" value="Genomic_DNA"/>
</dbReference>
<sequence>MRRADLGVALALAALAAVLLGLGLTAGSTPVGLVDLLGGGLDEAQRYAVLELRLPRGLTGFLAGAAVAVSGAMLQSLTRNPIADPGLLGLAQGALLAILLGVVLLPALPTGWLPLIGSAGGLCVALFLARLTGRGRAGDALAILLLGLSVETVLSAITAIVLLYAPPDLSFAVSAWLAGSLAQAGWPAFGGLALWVLPALPLLFAAGPMLRLLDLGEDHAHALGLSLRGARLMVLVAVVVLTSAAVTVTGPLVFLGVMAPHVAAALLPSSGRARLVLSGLAGGAFVLAADALSRALGSEIGLPLGLCLTVLGVPLFIAILRLRAVRRPS</sequence>
<feature type="transmembrane region" description="Helical" evidence="8">
    <location>
        <begin position="141"/>
        <end position="164"/>
    </location>
</feature>
<dbReference type="Gene3D" id="1.10.3470.10">
    <property type="entry name" value="ABC transporter involved in vitamin B12 uptake, BtuC"/>
    <property type="match status" value="1"/>
</dbReference>
<proteinExistence type="inferred from homology"/>
<feature type="transmembrane region" description="Helical" evidence="8">
    <location>
        <begin position="111"/>
        <end position="129"/>
    </location>
</feature>
<comment type="similarity">
    <text evidence="2">Belongs to the binding-protein-dependent transport system permease family. FecCD subfamily.</text>
</comment>
<evidence type="ECO:0000313" key="10">
    <source>
        <dbReference type="Proteomes" id="UP000607796"/>
    </source>
</evidence>
<feature type="transmembrane region" description="Helical" evidence="8">
    <location>
        <begin position="302"/>
        <end position="322"/>
    </location>
</feature>
<name>A0ABR9X5A3_9RHOB</name>